<evidence type="ECO:0000313" key="2">
    <source>
        <dbReference type="Proteomes" id="UP000051015"/>
    </source>
</evidence>
<dbReference type="InterPro" id="IPR036388">
    <property type="entry name" value="WH-like_DNA-bd_sf"/>
</dbReference>
<organism evidence="1 2">
    <name type="scientific">Liquorilactobacillus aquaticus DSM 21051</name>
    <dbReference type="NCBI Taxonomy" id="1423725"/>
    <lineage>
        <taxon>Bacteria</taxon>
        <taxon>Bacillati</taxon>
        <taxon>Bacillota</taxon>
        <taxon>Bacilli</taxon>
        <taxon>Lactobacillales</taxon>
        <taxon>Lactobacillaceae</taxon>
        <taxon>Liquorilactobacillus</taxon>
    </lineage>
</organism>
<reference evidence="1 2" key="1">
    <citation type="journal article" date="2015" name="Genome Announc.">
        <title>Expanding the biotechnology potential of lactobacilli through comparative genomics of 213 strains and associated genera.</title>
        <authorList>
            <person name="Sun Z."/>
            <person name="Harris H.M."/>
            <person name="McCann A."/>
            <person name="Guo C."/>
            <person name="Argimon S."/>
            <person name="Zhang W."/>
            <person name="Yang X."/>
            <person name="Jeffery I.B."/>
            <person name="Cooney J.C."/>
            <person name="Kagawa T.F."/>
            <person name="Liu W."/>
            <person name="Song Y."/>
            <person name="Salvetti E."/>
            <person name="Wrobel A."/>
            <person name="Rasinkangas P."/>
            <person name="Parkhill J."/>
            <person name="Rea M.C."/>
            <person name="O'Sullivan O."/>
            <person name="Ritari J."/>
            <person name="Douillard F.P."/>
            <person name="Paul Ross R."/>
            <person name="Yang R."/>
            <person name="Briner A.E."/>
            <person name="Felis G.E."/>
            <person name="de Vos W.M."/>
            <person name="Barrangou R."/>
            <person name="Klaenhammer T.R."/>
            <person name="Caufield P.W."/>
            <person name="Cui Y."/>
            <person name="Zhang H."/>
            <person name="O'Toole P.W."/>
        </authorList>
    </citation>
    <scope>NUCLEOTIDE SEQUENCE [LARGE SCALE GENOMIC DNA]</scope>
    <source>
        <strain evidence="1 2">DSM 21051</strain>
    </source>
</reference>
<dbReference type="STRING" id="1423725.FC19_GL001925"/>
<dbReference type="InterPro" id="IPR036390">
    <property type="entry name" value="WH_DNA-bd_sf"/>
</dbReference>
<sequence>MKYSHKLSDAIHILAYLEICKGSDLSSTAIAASVESNPSLVRRLMMRLGQAGLIRTRKGAAAPRLVRSAEKISLFDIYIAVTDKRDLLHVDEETNVHCVVGGNIQDVLTAEYQKIQKAAEKQMSQISLSDVINAILEKQQR</sequence>
<name>A0A0R2CZW7_9LACO</name>
<dbReference type="PROSITE" id="PS51197">
    <property type="entry name" value="HTH_RRF2_2"/>
    <property type="match status" value="1"/>
</dbReference>
<accession>A0A0R2CZW7</accession>
<dbReference type="PANTHER" id="PTHR33221">
    <property type="entry name" value="WINGED HELIX-TURN-HELIX TRANSCRIPTIONAL REGULATOR, RRF2 FAMILY"/>
    <property type="match status" value="1"/>
</dbReference>
<dbReference type="Gene3D" id="1.10.10.10">
    <property type="entry name" value="Winged helix-like DNA-binding domain superfamily/Winged helix DNA-binding domain"/>
    <property type="match status" value="1"/>
</dbReference>
<dbReference type="PATRIC" id="fig|1423725.3.peg.1975"/>
<dbReference type="PANTHER" id="PTHR33221:SF15">
    <property type="entry name" value="HTH-TYPE TRANSCRIPTIONAL REGULATOR YWGB-RELATED"/>
    <property type="match status" value="1"/>
</dbReference>
<dbReference type="Pfam" id="PF02082">
    <property type="entry name" value="Rrf2"/>
    <property type="match status" value="1"/>
</dbReference>
<keyword evidence="2" id="KW-1185">Reference proteome</keyword>
<protein>
    <submittedName>
        <fullName evidence="1">Transcriptional regulator</fullName>
    </submittedName>
</protein>
<dbReference type="EMBL" id="AYZD01000004">
    <property type="protein sequence ID" value="KRM97280.1"/>
    <property type="molecule type" value="Genomic_DNA"/>
</dbReference>
<dbReference type="GO" id="GO:0005829">
    <property type="term" value="C:cytosol"/>
    <property type="evidence" value="ECO:0007669"/>
    <property type="project" value="TreeGrafter"/>
</dbReference>
<comment type="caution">
    <text evidence="1">The sequence shown here is derived from an EMBL/GenBank/DDBJ whole genome shotgun (WGS) entry which is preliminary data.</text>
</comment>
<dbReference type="GO" id="GO:0003700">
    <property type="term" value="F:DNA-binding transcription factor activity"/>
    <property type="evidence" value="ECO:0007669"/>
    <property type="project" value="TreeGrafter"/>
</dbReference>
<dbReference type="RefSeq" id="WP_057875208.1">
    <property type="nucleotide sequence ID" value="NZ_AYZD01000004.1"/>
</dbReference>
<gene>
    <name evidence="1" type="ORF">FC19_GL001925</name>
</gene>
<proteinExistence type="predicted"/>
<dbReference type="SUPFAM" id="SSF46785">
    <property type="entry name" value="Winged helix' DNA-binding domain"/>
    <property type="match status" value="1"/>
</dbReference>
<dbReference type="InterPro" id="IPR000944">
    <property type="entry name" value="Tscrpt_reg_Rrf2"/>
</dbReference>
<evidence type="ECO:0000313" key="1">
    <source>
        <dbReference type="EMBL" id="KRM97280.1"/>
    </source>
</evidence>
<dbReference type="AlphaFoldDB" id="A0A0R2CZW7"/>
<dbReference type="Proteomes" id="UP000051015">
    <property type="component" value="Unassembled WGS sequence"/>
</dbReference>
<dbReference type="OrthoDB" id="213028at2"/>